<protein>
    <submittedName>
        <fullName evidence="1">Uncharacterized protein</fullName>
    </submittedName>
</protein>
<gene>
    <name evidence="1" type="ORF">POLS_LOCUS3415</name>
</gene>
<reference evidence="1" key="1">
    <citation type="submission" date="2021-07" db="EMBL/GenBank/DDBJ databases">
        <authorList>
            <person name="Branca A.L. A."/>
        </authorList>
    </citation>
    <scope>NUCLEOTIDE SEQUENCE</scope>
</reference>
<dbReference type="InterPro" id="IPR038883">
    <property type="entry name" value="AN11006-like"/>
</dbReference>
<dbReference type="Proteomes" id="UP001153618">
    <property type="component" value="Unassembled WGS sequence"/>
</dbReference>
<dbReference type="AlphaFoldDB" id="A0A9W4HLN4"/>
<dbReference type="PANTHER" id="PTHR42085">
    <property type="entry name" value="F-BOX DOMAIN-CONTAINING PROTEIN"/>
    <property type="match status" value="1"/>
</dbReference>
<organism evidence="1 2">
    <name type="scientific">Penicillium olsonii</name>
    <dbReference type="NCBI Taxonomy" id="99116"/>
    <lineage>
        <taxon>Eukaryota</taxon>
        <taxon>Fungi</taxon>
        <taxon>Dikarya</taxon>
        <taxon>Ascomycota</taxon>
        <taxon>Pezizomycotina</taxon>
        <taxon>Eurotiomycetes</taxon>
        <taxon>Eurotiomycetidae</taxon>
        <taxon>Eurotiales</taxon>
        <taxon>Aspergillaceae</taxon>
        <taxon>Penicillium</taxon>
    </lineage>
</organism>
<dbReference type="EMBL" id="CAJVOS010000016">
    <property type="protein sequence ID" value="CAG8056412.1"/>
    <property type="molecule type" value="Genomic_DNA"/>
</dbReference>
<comment type="caution">
    <text evidence="1">The sequence shown here is derived from an EMBL/GenBank/DDBJ whole genome shotgun (WGS) entry which is preliminary data.</text>
</comment>
<sequence length="269" mass="30755">MELRAAGKTTISSMATSSLLRLPAELRLKIYEYALTVPNEYLDKPMIVIDDRGKSFTARGQYRALSMNPHWEGEDGTARRLLAVNRQIHDEAEDYLYSTHTLFFRNSFNLDRLAAFLGTLSATARRRIRSIGFEIFFFVHTQNGVPKRSLREYEQAGRTLAQQLPCWHGTVLYLDPRFYYPSANVGGRDLTARGVFDLATRFGALCKDVSFIPLPRGEQHLLEEAQQFVWRSRSPPRSPEDRRSIKGSSSLDWDLKNNVTPSRLTSSVF</sequence>
<accession>A0A9W4HLN4</accession>
<dbReference type="OrthoDB" id="5413827at2759"/>
<proteinExistence type="predicted"/>
<dbReference type="PANTHER" id="PTHR42085:SF2">
    <property type="entry name" value="F-BOX DOMAIN-CONTAINING PROTEIN"/>
    <property type="match status" value="1"/>
</dbReference>
<evidence type="ECO:0000313" key="2">
    <source>
        <dbReference type="Proteomes" id="UP001153618"/>
    </source>
</evidence>
<name>A0A9W4HLN4_PENOL</name>
<keyword evidence="2" id="KW-1185">Reference proteome</keyword>
<evidence type="ECO:0000313" key="1">
    <source>
        <dbReference type="EMBL" id="CAG8056412.1"/>
    </source>
</evidence>